<accession>A0A1F7JJ23</accession>
<dbReference type="EMBL" id="MGAU01000008">
    <property type="protein sequence ID" value="OGK55590.1"/>
    <property type="molecule type" value="Genomic_DNA"/>
</dbReference>
<keyword evidence="1" id="KW-0472">Membrane</keyword>
<feature type="transmembrane region" description="Helical" evidence="1">
    <location>
        <begin position="86"/>
        <end position="102"/>
    </location>
</feature>
<dbReference type="Proteomes" id="UP000178486">
    <property type="component" value="Unassembled WGS sequence"/>
</dbReference>
<protein>
    <submittedName>
        <fullName evidence="2">Uncharacterized protein</fullName>
    </submittedName>
</protein>
<evidence type="ECO:0000313" key="2">
    <source>
        <dbReference type="EMBL" id="OGK55590.1"/>
    </source>
</evidence>
<proteinExistence type="predicted"/>
<organism evidence="2 3">
    <name type="scientific">Candidatus Roizmanbacteria bacterium RIFCSPLOWO2_01_FULL_45_11</name>
    <dbReference type="NCBI Taxonomy" id="1802070"/>
    <lineage>
        <taxon>Bacteria</taxon>
        <taxon>Candidatus Roizmaniibacteriota</taxon>
    </lineage>
</organism>
<evidence type="ECO:0000313" key="3">
    <source>
        <dbReference type="Proteomes" id="UP000178486"/>
    </source>
</evidence>
<keyword evidence="1" id="KW-1133">Transmembrane helix</keyword>
<reference evidence="2 3" key="1">
    <citation type="journal article" date="2016" name="Nat. Commun.">
        <title>Thousands of microbial genomes shed light on interconnected biogeochemical processes in an aquifer system.</title>
        <authorList>
            <person name="Anantharaman K."/>
            <person name="Brown C.T."/>
            <person name="Hug L.A."/>
            <person name="Sharon I."/>
            <person name="Castelle C.J."/>
            <person name="Probst A.J."/>
            <person name="Thomas B.C."/>
            <person name="Singh A."/>
            <person name="Wilkins M.J."/>
            <person name="Karaoz U."/>
            <person name="Brodie E.L."/>
            <person name="Williams K.H."/>
            <person name="Hubbard S.S."/>
            <person name="Banfield J.F."/>
        </authorList>
    </citation>
    <scope>NUCLEOTIDE SEQUENCE [LARGE SCALE GENOMIC DNA]</scope>
</reference>
<feature type="transmembrane region" description="Helical" evidence="1">
    <location>
        <begin position="37"/>
        <end position="58"/>
    </location>
</feature>
<keyword evidence="1" id="KW-0812">Transmembrane</keyword>
<sequence length="104" mass="11418">MARNGISKRRVLNIILLCAGIGITMYVVTFVAPVVWWAPMVLAAGIFFSVFSLVLIVLKHTRRSMLAGICASGIVLLRYYELDTVVNVVLLAGIVCVAEIYFRG</sequence>
<dbReference type="AlphaFoldDB" id="A0A1F7JJ23"/>
<comment type="caution">
    <text evidence="2">The sequence shown here is derived from an EMBL/GenBank/DDBJ whole genome shotgun (WGS) entry which is preliminary data.</text>
</comment>
<evidence type="ECO:0000256" key="1">
    <source>
        <dbReference type="SAM" id="Phobius"/>
    </source>
</evidence>
<feature type="transmembrane region" description="Helical" evidence="1">
    <location>
        <begin position="12"/>
        <end position="31"/>
    </location>
</feature>
<name>A0A1F7JJ23_9BACT</name>
<gene>
    <name evidence="2" type="ORF">A3B56_02460</name>
</gene>